<organism evidence="5 6">
    <name type="scientific">Streptomyces flaveus</name>
    <dbReference type="NCBI Taxonomy" id="66370"/>
    <lineage>
        <taxon>Bacteria</taxon>
        <taxon>Bacillati</taxon>
        <taxon>Actinomycetota</taxon>
        <taxon>Actinomycetes</taxon>
        <taxon>Kitasatosporales</taxon>
        <taxon>Streptomycetaceae</taxon>
        <taxon>Streptomyces</taxon>
        <taxon>Streptomyces aurantiacus group</taxon>
    </lineage>
</organism>
<dbReference type="Gene3D" id="3.20.20.80">
    <property type="entry name" value="Glycosidases"/>
    <property type="match status" value="1"/>
</dbReference>
<comment type="caution">
    <text evidence="5">The sequence shown here is derived from an EMBL/GenBank/DDBJ whole genome shotgun (WGS) entry which is preliminary data.</text>
</comment>
<dbReference type="InterPro" id="IPR001944">
    <property type="entry name" value="Glycoside_Hdrlase_35"/>
</dbReference>
<evidence type="ECO:0000256" key="2">
    <source>
        <dbReference type="RuleBase" id="RU003679"/>
    </source>
</evidence>
<dbReference type="AlphaFoldDB" id="A0A917VA64"/>
<dbReference type="GO" id="GO:0004553">
    <property type="term" value="F:hydrolase activity, hydrolyzing O-glycosyl compounds"/>
    <property type="evidence" value="ECO:0007669"/>
    <property type="project" value="InterPro"/>
</dbReference>
<evidence type="ECO:0000313" key="5">
    <source>
        <dbReference type="EMBL" id="GGK54889.1"/>
    </source>
</evidence>
<dbReference type="EMBL" id="BMPQ01000003">
    <property type="protein sequence ID" value="GGK54889.1"/>
    <property type="molecule type" value="Genomic_DNA"/>
</dbReference>
<dbReference type="Proteomes" id="UP000637788">
    <property type="component" value="Unassembled WGS sequence"/>
</dbReference>
<dbReference type="Pfam" id="PF01301">
    <property type="entry name" value="Glyco_hydro_35"/>
    <property type="match status" value="1"/>
</dbReference>
<reference evidence="5" key="1">
    <citation type="journal article" date="2014" name="Int. J. Syst. Evol. Microbiol.">
        <title>Complete genome sequence of Corynebacterium casei LMG S-19264T (=DSM 44701T), isolated from a smear-ripened cheese.</title>
        <authorList>
            <consortium name="US DOE Joint Genome Institute (JGI-PGF)"/>
            <person name="Walter F."/>
            <person name="Albersmeier A."/>
            <person name="Kalinowski J."/>
            <person name="Ruckert C."/>
        </authorList>
    </citation>
    <scope>NUCLEOTIDE SEQUENCE</scope>
    <source>
        <strain evidence="5">JCM 3035</strain>
    </source>
</reference>
<accession>A0A917VA64</accession>
<evidence type="ECO:0000256" key="1">
    <source>
        <dbReference type="ARBA" id="ARBA00009809"/>
    </source>
</evidence>
<evidence type="ECO:0000256" key="3">
    <source>
        <dbReference type="SAM" id="MobiDB-lite"/>
    </source>
</evidence>
<dbReference type="InterPro" id="IPR031330">
    <property type="entry name" value="Gly_Hdrlase_35_cat"/>
</dbReference>
<dbReference type="GO" id="GO:0005975">
    <property type="term" value="P:carbohydrate metabolic process"/>
    <property type="evidence" value="ECO:0007669"/>
    <property type="project" value="InterPro"/>
</dbReference>
<gene>
    <name evidence="5" type="ORF">GCM10010094_14190</name>
</gene>
<feature type="region of interest" description="Disordered" evidence="3">
    <location>
        <begin position="504"/>
        <end position="552"/>
    </location>
</feature>
<reference evidence="5" key="2">
    <citation type="submission" date="2020-09" db="EMBL/GenBank/DDBJ databases">
        <authorList>
            <person name="Sun Q."/>
            <person name="Ohkuma M."/>
        </authorList>
    </citation>
    <scope>NUCLEOTIDE SEQUENCE</scope>
    <source>
        <strain evidence="5">JCM 3035</strain>
    </source>
</reference>
<name>A0A917VA64_9ACTN</name>
<dbReference type="PRINTS" id="PR00742">
    <property type="entry name" value="GLHYDRLASE35"/>
</dbReference>
<protein>
    <recommendedName>
        <fullName evidence="4">Glycoside hydrolase 35 catalytic domain-containing protein</fullName>
    </recommendedName>
</protein>
<proteinExistence type="inferred from homology"/>
<dbReference type="PANTHER" id="PTHR23421">
    <property type="entry name" value="BETA-GALACTOSIDASE RELATED"/>
    <property type="match status" value="1"/>
</dbReference>
<evidence type="ECO:0000313" key="6">
    <source>
        <dbReference type="Proteomes" id="UP000637788"/>
    </source>
</evidence>
<dbReference type="InterPro" id="IPR017853">
    <property type="entry name" value="GH"/>
</dbReference>
<feature type="domain" description="Glycoside hydrolase 35 catalytic" evidence="4">
    <location>
        <begin position="30"/>
        <end position="333"/>
    </location>
</feature>
<sequence>MVSGVVESSAIQSGAVESGAIELDARGIRIEGGPRVVLCASLFYFRLPREQWRARLEQVRASGYTCVDVYLPWNFHETAPGRWSFEGRRDVAAFLDLAQETGLYVIARPGPYICSEWDGGALPAWLGLDPELSVRQNEPRFLAQVTAWFDQVLPLLAERQYPAGGPVIMVQLENELDFFDCADRAGYLTALRDQTIRHGITVPLVACSGQGDIEGATGNVPGVVPACNFYPDDDSPDLEPEVRRYAELLADRGLPLLITETNRRHRTLRRLLASGASLIAPYLQSSGWNFGYTPSTGNWGDPANFMSHGYDFGGYVSSTGTERPEYIQAQVLARVIDTLGPRLALATSAGASVPGGPVTADFPTSSSPSALDLDGGGRLVAVPHLGAADTAGTAPVTAPGTAVVNGVPVAVAPDSCPLMLVDVPLRSWGYDGTLTLASADLVAASDGVLTFSSEIPVTVVVGETRGEIPAPTAGAPERTTVGGLTLVALAPADAARLRATDTDGTAHLTDAPPSRSTPPLPPLPPSTVRAARRRSAGAPEQPAGSHELPPTLESLGVYRGRGTYRTTADLTDVDELLLVGAADIVDLSIDGRARPTITGFGAARRIDVREATGAVAVEAVVEIWGHANFDDARLPALRLGALRGLGTLWTVRDVTDVSALWSVRGHWAGLPAPTRALGGWSSTRVGLPVTYTRDVRSDTASALHLRGVVEPVRVSVDDGEPRTVTAEDPWVLLPAGTHQISVALPHHPSGGGLGAELLGLEPVTDWSCSVQDDDLLTGFAATGPSQGQDIQLPLTLEPGEEAWLDVDLPTSGDGFLVRLDGTQIRVTGWAAGECVGRVWAGDGDRPTFSGGDSNIIWVPAGWSGLALLVRGAAGPGDPELRTLRLESPDG</sequence>
<keyword evidence="6" id="KW-1185">Reference proteome</keyword>
<dbReference type="SUPFAM" id="SSF51445">
    <property type="entry name" value="(Trans)glycosidases"/>
    <property type="match status" value="1"/>
</dbReference>
<feature type="compositionally biased region" description="Pro residues" evidence="3">
    <location>
        <begin position="515"/>
        <end position="525"/>
    </location>
</feature>
<comment type="similarity">
    <text evidence="1 2">Belongs to the glycosyl hydrolase 35 family.</text>
</comment>
<evidence type="ECO:0000259" key="4">
    <source>
        <dbReference type="Pfam" id="PF01301"/>
    </source>
</evidence>